<accession>A0A6I8TZJ4</accession>
<dbReference type="OrthoDB" id="7762397at2759"/>
<dbReference type="PANTHER" id="PTHR47331:SF1">
    <property type="entry name" value="GAG-LIKE PROTEIN"/>
    <property type="match status" value="1"/>
</dbReference>
<evidence type="ECO:0000313" key="3">
    <source>
        <dbReference type="Proteomes" id="UP000008820"/>
    </source>
</evidence>
<dbReference type="Gene3D" id="4.10.60.10">
    <property type="entry name" value="Zinc finger, CCHC-type"/>
    <property type="match status" value="1"/>
</dbReference>
<sequence length="483" mass="54026">MALRERSKLMSVTVDAIRTIETFVDEYDAEIDRNKIESRLMRLDQLYDRYVNVSIEVEMLMEEKTETKDKFFKSPHTAAVSKTYTPKATSCIVCNQSHRIYDCEVFKRMQLEQKQDTVRKKKLCWNCLSPSHLSRECSSKPCRRCNEKHHTLLHPPSPNDRSTQPQAKPPIRTQQSTSSIDDESVIPALLSVPAPLASTTTTSATQQPHTSNALAAANSTKTSYSTVLLSTAVVKVHGPSGRSTFVRTLLDSCSESNFITERIVQLLGLNRQKQAAVIAGMGGSTINSNRCTVTTFSSVDSTYSNTLTFNILTKITNDLPERKIDVSNWHIPSTVVLADPDFAKPQRIDMVIGAQLFFSLLREGQLPVVAGSPISQPILQRTVFGWVVSSPIKTHDQSRGSERVTLLCTTEDLDKQLPRFWRVGSSPNSRGLRRRKQPAIGTYQHPPPVTNQAGSLCAHQRRKKEFGTTSLVWRPGGSYLARY</sequence>
<feature type="region of interest" description="Disordered" evidence="1">
    <location>
        <begin position="150"/>
        <end position="181"/>
    </location>
</feature>
<dbReference type="PANTHER" id="PTHR47331">
    <property type="entry name" value="PHD-TYPE DOMAIN-CONTAINING PROTEIN"/>
    <property type="match status" value="1"/>
</dbReference>
<evidence type="ECO:0000256" key="1">
    <source>
        <dbReference type="SAM" id="MobiDB-lite"/>
    </source>
</evidence>
<proteinExistence type="predicted"/>
<keyword evidence="3" id="KW-1185">Reference proteome</keyword>
<feature type="compositionally biased region" description="Polar residues" evidence="1">
    <location>
        <begin position="159"/>
        <end position="179"/>
    </location>
</feature>
<name>A0A6I8TZJ4_AEDAE</name>
<organism evidence="2 3">
    <name type="scientific">Aedes aegypti</name>
    <name type="common">Yellowfever mosquito</name>
    <name type="synonym">Culex aegypti</name>
    <dbReference type="NCBI Taxonomy" id="7159"/>
    <lineage>
        <taxon>Eukaryota</taxon>
        <taxon>Metazoa</taxon>
        <taxon>Ecdysozoa</taxon>
        <taxon>Arthropoda</taxon>
        <taxon>Hexapoda</taxon>
        <taxon>Insecta</taxon>
        <taxon>Pterygota</taxon>
        <taxon>Neoptera</taxon>
        <taxon>Endopterygota</taxon>
        <taxon>Diptera</taxon>
        <taxon>Nematocera</taxon>
        <taxon>Culicoidea</taxon>
        <taxon>Culicidae</taxon>
        <taxon>Culicinae</taxon>
        <taxon>Aedini</taxon>
        <taxon>Aedes</taxon>
        <taxon>Stegomyia</taxon>
    </lineage>
</organism>
<reference evidence="2" key="2">
    <citation type="submission" date="2020-05" db="UniProtKB">
        <authorList>
            <consortium name="EnsemblMetazoa"/>
        </authorList>
    </citation>
    <scope>IDENTIFICATION</scope>
    <source>
        <strain evidence="2">LVP_AGWG</strain>
    </source>
</reference>
<gene>
    <name evidence="2" type="primary">110678179</name>
</gene>
<dbReference type="Proteomes" id="UP000008820">
    <property type="component" value="Chromosome 3"/>
</dbReference>
<reference evidence="2 3" key="1">
    <citation type="submission" date="2017-06" db="EMBL/GenBank/DDBJ databases">
        <title>Aedes aegypti genome working group (AGWG) sequencing and assembly.</title>
        <authorList>
            <consortium name="Aedes aegypti Genome Working Group (AGWG)"/>
            <person name="Matthews B.J."/>
        </authorList>
    </citation>
    <scope>NUCLEOTIDE SEQUENCE [LARGE SCALE GENOMIC DNA]</scope>
    <source>
        <strain evidence="2 3">LVP_AGWG</strain>
    </source>
</reference>
<dbReference type="InParanoid" id="A0A6I8TZJ4"/>
<evidence type="ECO:0000313" key="2">
    <source>
        <dbReference type="EnsemblMetazoa" id="AAEL020771-PA"/>
    </source>
</evidence>
<protein>
    <submittedName>
        <fullName evidence="2">Uncharacterized protein</fullName>
    </submittedName>
</protein>
<dbReference type="EnsemblMetazoa" id="AAEL020771-RA">
    <property type="protein sequence ID" value="AAEL020771-PA"/>
    <property type="gene ID" value="AAEL020771"/>
</dbReference>
<dbReference type="AlphaFoldDB" id="A0A6I8TZJ4"/>